<dbReference type="Proteomes" id="UP000422736">
    <property type="component" value="Chromosome 8"/>
</dbReference>
<keyword evidence="1" id="KW-0175">Coiled coil</keyword>
<feature type="compositionally biased region" description="Polar residues" evidence="2">
    <location>
        <begin position="90"/>
        <end position="103"/>
    </location>
</feature>
<dbReference type="PANTHER" id="PTHR22929:SF0">
    <property type="entry name" value="TRANSCRIPTION FACTOR TFIIIB COMPONENT B'' HOMOLOG"/>
    <property type="match status" value="1"/>
</dbReference>
<evidence type="ECO:0000313" key="5">
    <source>
        <dbReference type="Proteomes" id="UP000422736"/>
    </source>
</evidence>
<dbReference type="Gene3D" id="1.20.58.1880">
    <property type="match status" value="1"/>
</dbReference>
<dbReference type="PIRSF" id="PIRSF037327">
    <property type="entry name" value="TFIIIB_Bdp1_fun"/>
    <property type="match status" value="1"/>
</dbReference>
<feature type="compositionally biased region" description="Low complexity" evidence="2">
    <location>
        <begin position="220"/>
        <end position="233"/>
    </location>
</feature>
<dbReference type="InterPro" id="IPR001005">
    <property type="entry name" value="SANT/Myb"/>
</dbReference>
<organism evidence="4 5">
    <name type="scientific">Kluyveromyces marxianus</name>
    <name type="common">Yeast</name>
    <name type="synonym">Candida kefyr</name>
    <dbReference type="NCBI Taxonomy" id="4911"/>
    <lineage>
        <taxon>Eukaryota</taxon>
        <taxon>Fungi</taxon>
        <taxon>Dikarya</taxon>
        <taxon>Ascomycota</taxon>
        <taxon>Saccharomycotina</taxon>
        <taxon>Saccharomycetes</taxon>
        <taxon>Saccharomycetales</taxon>
        <taxon>Saccharomycetaceae</taxon>
        <taxon>Kluyveromyces</taxon>
    </lineage>
</organism>
<dbReference type="PROSITE" id="PS51293">
    <property type="entry name" value="SANT"/>
    <property type="match status" value="1"/>
</dbReference>
<evidence type="ECO:0000313" key="4">
    <source>
        <dbReference type="EMBL" id="QGN17710.1"/>
    </source>
</evidence>
<reference evidence="4 5" key="1">
    <citation type="submission" date="2016-03" db="EMBL/GenBank/DDBJ databases">
        <title>How can Kluyveromyces marxianus grow so fast - potential evolutionary course in Saccharomyces Complex revealed by comparative genomics.</title>
        <authorList>
            <person name="Mo W."/>
            <person name="Lu W."/>
            <person name="Yang X."/>
            <person name="Qi J."/>
            <person name="Lv H."/>
        </authorList>
    </citation>
    <scope>NUCLEOTIDE SEQUENCE [LARGE SCALE GENOMIC DNA]</scope>
    <source>
        <strain evidence="4 5">FIM1</strain>
    </source>
</reference>
<feature type="region of interest" description="Disordered" evidence="2">
    <location>
        <begin position="1"/>
        <end position="260"/>
    </location>
</feature>
<dbReference type="SUPFAM" id="SSF46689">
    <property type="entry name" value="Homeodomain-like"/>
    <property type="match status" value="1"/>
</dbReference>
<name>A0ABX6F1K1_KLUMA</name>
<gene>
    <name evidence="4" type="primary">BDP1</name>
    <name evidence="4" type="ORF">FIM1_4917</name>
</gene>
<evidence type="ECO:0000256" key="1">
    <source>
        <dbReference type="SAM" id="Coils"/>
    </source>
</evidence>
<dbReference type="CDD" id="cd00167">
    <property type="entry name" value="SANT"/>
    <property type="match status" value="1"/>
</dbReference>
<sequence>MSSVVNKSAKRFVPKLRERRQISSAQTSSAQKPVGPAGPGETPETVVSANKASEVENAEPSEASNQGEVEKSETQNENENESGKVLSGSAVETTGSGENQDNIGKNGGVTFEEDDPLSQTTMARDLGPSRTSTQIPVVAVSSTASRRRSSRLDSLSAAKPTFKSGFMGANPANGSVSGSVPEKSRRLSTISTGSLRKKSLSINSENDSSLQAIKRRRMSSRSSVGKGSGKVQRISIVSRMSSPDDDSLTAKPAGDAENTDDIFQRTDDLYQKYTIANLKMIPKKIADTDSSKYLIDEENFTMADLCKPTLPIGEISENFTRAKEAARLKAERRKKRRELRETARREFKSLNELVTEEESKLKEERKKAAQELLNTEVPDEKPRQGIQLKMSADGSMVVDEESTVVDRHKNASLENSSKEKIQNNPFENLYNSATYGRQQFTDPWTTEEMIKFYQALSMWGTDFNLISQLFPYRTRRQIKSKFVNEEKKHPIMIELALRSKLPPNFDQYCQETRKTIGTVHEFNKRLDQLQVEHEEHLKQIEVERQNAREQDIKQQSVKEHERAQRGKQGGRQEQLREYRKSEIVLGSIDDLKKKRAEEVTEET</sequence>
<accession>A0ABX6F1K1</accession>
<feature type="coiled-coil region" evidence="1">
    <location>
        <begin position="325"/>
        <end position="371"/>
    </location>
</feature>
<dbReference type="SMART" id="SM00717">
    <property type="entry name" value="SANT"/>
    <property type="match status" value="1"/>
</dbReference>
<dbReference type="EMBL" id="CP015060">
    <property type="protein sequence ID" value="QGN17710.1"/>
    <property type="molecule type" value="Genomic_DNA"/>
</dbReference>
<dbReference type="Pfam" id="PF15963">
    <property type="entry name" value="Myb_DNA-bind_7"/>
    <property type="match status" value="1"/>
</dbReference>
<keyword evidence="5" id="KW-1185">Reference proteome</keyword>
<proteinExistence type="predicted"/>
<feature type="domain" description="SANT" evidence="3">
    <location>
        <begin position="439"/>
        <end position="490"/>
    </location>
</feature>
<dbReference type="InterPro" id="IPR039467">
    <property type="entry name" value="TFIIIB_B''_Myb"/>
</dbReference>
<evidence type="ECO:0000256" key="2">
    <source>
        <dbReference type="SAM" id="MobiDB-lite"/>
    </source>
</evidence>
<dbReference type="InterPro" id="IPR009057">
    <property type="entry name" value="Homeodomain-like_sf"/>
</dbReference>
<dbReference type="InterPro" id="IPR017174">
    <property type="entry name" value="Bdp1_fungi"/>
</dbReference>
<feature type="compositionally biased region" description="Polar residues" evidence="2">
    <location>
        <begin position="22"/>
        <end position="31"/>
    </location>
</feature>
<reference evidence="4 5" key="2">
    <citation type="submission" date="2019-11" db="EMBL/GenBank/DDBJ databases">
        <authorList>
            <person name="Lu H."/>
        </authorList>
    </citation>
    <scope>NUCLEOTIDE SEQUENCE [LARGE SCALE GENOMIC DNA]</scope>
    <source>
        <strain evidence="4 5">FIM1</strain>
    </source>
</reference>
<protein>
    <submittedName>
        <fullName evidence="4">Transcription factor TFIIIB component B</fullName>
    </submittedName>
</protein>
<feature type="compositionally biased region" description="Basic and acidic residues" evidence="2">
    <location>
        <begin position="546"/>
        <end position="564"/>
    </location>
</feature>
<dbReference type="PANTHER" id="PTHR22929">
    <property type="entry name" value="RNA POLYMERASE III TRANSCRIPTION INITIATION FACTOR B"/>
    <property type="match status" value="1"/>
</dbReference>
<feature type="compositionally biased region" description="Polar residues" evidence="2">
    <location>
        <begin position="187"/>
        <end position="211"/>
    </location>
</feature>
<feature type="region of interest" description="Disordered" evidence="2">
    <location>
        <begin position="546"/>
        <end position="579"/>
    </location>
</feature>
<dbReference type="InterPro" id="IPR017884">
    <property type="entry name" value="SANT_dom"/>
</dbReference>
<evidence type="ECO:0000259" key="3">
    <source>
        <dbReference type="PROSITE" id="PS51293"/>
    </source>
</evidence>